<protein>
    <submittedName>
        <fullName evidence="1">Uncharacterized protein</fullName>
    </submittedName>
</protein>
<accession>A0ABW6R3X0</accession>
<comment type="caution">
    <text evidence="1">The sequence shown here is derived from an EMBL/GenBank/DDBJ whole genome shotgun (WGS) entry which is preliminary data.</text>
</comment>
<dbReference type="Gene3D" id="3.30.565.10">
    <property type="entry name" value="Histidine kinase-like ATPase, C-terminal domain"/>
    <property type="match status" value="1"/>
</dbReference>
<organism evidence="1 2">
    <name type="scientific">Nocardia suismassiliense</name>
    <dbReference type="NCBI Taxonomy" id="2077092"/>
    <lineage>
        <taxon>Bacteria</taxon>
        <taxon>Bacillati</taxon>
        <taxon>Actinomycetota</taxon>
        <taxon>Actinomycetes</taxon>
        <taxon>Mycobacteriales</taxon>
        <taxon>Nocardiaceae</taxon>
        <taxon>Nocardia</taxon>
    </lineage>
</organism>
<dbReference type="SUPFAM" id="SSF55874">
    <property type="entry name" value="ATPase domain of HSP90 chaperone/DNA topoisomerase II/histidine kinase"/>
    <property type="match status" value="1"/>
</dbReference>
<proteinExistence type="predicted"/>
<dbReference type="RefSeq" id="WP_387724800.1">
    <property type="nucleotide sequence ID" value="NZ_JBIAPI010000013.1"/>
</dbReference>
<reference evidence="1 2" key="1">
    <citation type="submission" date="2024-10" db="EMBL/GenBank/DDBJ databases">
        <title>The Natural Products Discovery Center: Release of the First 8490 Sequenced Strains for Exploring Actinobacteria Biosynthetic Diversity.</title>
        <authorList>
            <person name="Kalkreuter E."/>
            <person name="Kautsar S.A."/>
            <person name="Yang D."/>
            <person name="Bader C.D."/>
            <person name="Teijaro C.N."/>
            <person name="Fluegel L."/>
            <person name="Davis C.M."/>
            <person name="Simpson J.R."/>
            <person name="Lauterbach L."/>
            <person name="Steele A.D."/>
            <person name="Gui C."/>
            <person name="Meng S."/>
            <person name="Li G."/>
            <person name="Viehrig K."/>
            <person name="Ye F."/>
            <person name="Su P."/>
            <person name="Kiefer A.F."/>
            <person name="Nichols A."/>
            <person name="Cepeda A.J."/>
            <person name="Yan W."/>
            <person name="Fan B."/>
            <person name="Jiang Y."/>
            <person name="Adhikari A."/>
            <person name="Zheng C.-J."/>
            <person name="Schuster L."/>
            <person name="Cowan T.M."/>
            <person name="Smanski M.J."/>
            <person name="Chevrette M.G."/>
            <person name="De Carvalho L.P.S."/>
            <person name="Shen B."/>
        </authorList>
    </citation>
    <scope>NUCLEOTIDE SEQUENCE [LARGE SCALE GENOMIC DNA]</scope>
    <source>
        <strain evidence="1 2">NPDC003040</strain>
    </source>
</reference>
<dbReference type="Proteomes" id="UP001601948">
    <property type="component" value="Unassembled WGS sequence"/>
</dbReference>
<evidence type="ECO:0000313" key="2">
    <source>
        <dbReference type="Proteomes" id="UP001601948"/>
    </source>
</evidence>
<keyword evidence="2" id="KW-1185">Reference proteome</keyword>
<dbReference type="EMBL" id="JBIAPI010000013">
    <property type="protein sequence ID" value="MFF3228190.1"/>
    <property type="molecule type" value="Genomic_DNA"/>
</dbReference>
<name>A0ABW6R3X0_9NOCA</name>
<gene>
    <name evidence="1" type="ORF">ACFYV7_35725</name>
</gene>
<evidence type="ECO:0000313" key="1">
    <source>
        <dbReference type="EMBL" id="MFF3228190.1"/>
    </source>
</evidence>
<dbReference type="InterPro" id="IPR036890">
    <property type="entry name" value="HATPase_C_sf"/>
</dbReference>
<sequence>MVGAQPADYSTVPIVVRPFGEVIRARPEMYFGRCHRADPRLAGAVVDAVVADTLSVPDQEALEVDVVIESDHRFTMTDNCVNEMGKLDAYGLPLNRWALGALLAVSARTWIEIRTTDRHWLQEFAGTTPVEPSREQEPTVRSGTRITCELDRDYFPSTTVLPAAEDLLDARDERVTVMDLRDKRPTRRSSP</sequence>